<keyword evidence="4 5" id="KW-0694">RNA-binding</keyword>
<keyword evidence="3 5" id="KW-0949">S-adenosyl-L-methionine</keyword>
<evidence type="ECO:0000313" key="8">
    <source>
        <dbReference type="Proteomes" id="UP000184368"/>
    </source>
</evidence>
<dbReference type="PANTHER" id="PTHR22807">
    <property type="entry name" value="NOP2 YEAST -RELATED NOL1/NOP2/FMU SUN DOMAIN-CONTAINING"/>
    <property type="match status" value="1"/>
</dbReference>
<sequence>MFVRAYLDTAALILDQYHGEEPLPSFLKKFFAANKKFGSRDRRQISHLCYCYFRLGHAMKDTPVQERLLVALFLCSDVAQPVLAQLAPEWNALAASTLKEKMALLAERYPFQLEEIFPFTHCLSDAIEQAPFVQSFLVQPDTYLRLRPGKEKKVKAQLNDAGIDFYTVVPNCIGLPPAAKLDELLMLNRDAVVQDKSSQQVLSLLEPHFPDRKTAFSSWDCCAASGGKSLLLHDLYPNARITVSDIRSSIIVNLKKRFAAAGISDYHSFVGDIGAPEFSCNQSFQLVICDAPCSGSGTWGRTPEQLYFFTEEKINHYAALQKRIAVRAAKQVTKGGVLLYITCSVFKAENEEVVAHISQETGMQPVGTQYFKGYGQKADTLFAAAFKAL</sequence>
<dbReference type="CDD" id="cd02440">
    <property type="entry name" value="AdoMet_MTases"/>
    <property type="match status" value="1"/>
</dbReference>
<dbReference type="InterPro" id="IPR029063">
    <property type="entry name" value="SAM-dependent_MTases_sf"/>
</dbReference>
<gene>
    <name evidence="7" type="ORF">SAMN05444008_12246</name>
</gene>
<feature type="active site" description="Nucleophile" evidence="5">
    <location>
        <position position="343"/>
    </location>
</feature>
<dbReference type="GO" id="GO:0003723">
    <property type="term" value="F:RNA binding"/>
    <property type="evidence" value="ECO:0007669"/>
    <property type="project" value="UniProtKB-UniRule"/>
</dbReference>
<name>A0A1M5I9J3_9BACT</name>
<reference evidence="7 8" key="1">
    <citation type="submission" date="2016-11" db="EMBL/GenBank/DDBJ databases">
        <authorList>
            <person name="Jaros S."/>
            <person name="Januszkiewicz K."/>
            <person name="Wedrychowicz H."/>
        </authorList>
    </citation>
    <scope>NUCLEOTIDE SEQUENCE [LARGE SCALE GENOMIC DNA]</scope>
    <source>
        <strain evidence="7 8">DSM 26897</strain>
    </source>
</reference>
<evidence type="ECO:0000256" key="2">
    <source>
        <dbReference type="ARBA" id="ARBA00022679"/>
    </source>
</evidence>
<dbReference type="InterPro" id="IPR023267">
    <property type="entry name" value="RCMT"/>
</dbReference>
<dbReference type="InterPro" id="IPR001678">
    <property type="entry name" value="MeTrfase_RsmB-F_NOP2_dom"/>
</dbReference>
<feature type="domain" description="SAM-dependent MTase RsmB/NOP-type" evidence="6">
    <location>
        <begin position="119"/>
        <end position="389"/>
    </location>
</feature>
<dbReference type="AlphaFoldDB" id="A0A1M5I9J3"/>
<accession>A0A1M5I9J3</accession>
<dbReference type="SUPFAM" id="SSF53335">
    <property type="entry name" value="S-adenosyl-L-methionine-dependent methyltransferases"/>
    <property type="match status" value="1"/>
</dbReference>
<feature type="binding site" evidence="5">
    <location>
        <position position="272"/>
    </location>
    <ligand>
        <name>S-adenosyl-L-methionine</name>
        <dbReference type="ChEBI" id="CHEBI:59789"/>
    </ligand>
</feature>
<dbReference type="Gene3D" id="3.40.50.150">
    <property type="entry name" value="Vaccinia Virus protein VP39"/>
    <property type="match status" value="1"/>
</dbReference>
<protein>
    <submittedName>
        <fullName evidence="7">16S rRNA (Cytosine967-C5)-methyltransferase</fullName>
    </submittedName>
</protein>
<dbReference type="EMBL" id="FQUO01000022">
    <property type="protein sequence ID" value="SHG24453.1"/>
    <property type="molecule type" value="Genomic_DNA"/>
</dbReference>
<comment type="similarity">
    <text evidence="5">Belongs to the class I-like SAM-binding methyltransferase superfamily. RsmB/NOP family.</text>
</comment>
<evidence type="ECO:0000259" key="6">
    <source>
        <dbReference type="PROSITE" id="PS51686"/>
    </source>
</evidence>
<dbReference type="Pfam" id="PF01189">
    <property type="entry name" value="Methyltr_RsmB-F"/>
    <property type="match status" value="1"/>
</dbReference>
<evidence type="ECO:0000256" key="3">
    <source>
        <dbReference type="ARBA" id="ARBA00022691"/>
    </source>
</evidence>
<evidence type="ECO:0000256" key="5">
    <source>
        <dbReference type="PROSITE-ProRule" id="PRU01023"/>
    </source>
</evidence>
<proteinExistence type="inferred from homology"/>
<dbReference type="PRINTS" id="PR02008">
    <property type="entry name" value="RCMTFAMILY"/>
</dbReference>
<evidence type="ECO:0000313" key="7">
    <source>
        <dbReference type="EMBL" id="SHG24453.1"/>
    </source>
</evidence>
<organism evidence="7 8">
    <name type="scientific">Cnuella takakiae</name>
    <dbReference type="NCBI Taxonomy" id="1302690"/>
    <lineage>
        <taxon>Bacteria</taxon>
        <taxon>Pseudomonadati</taxon>
        <taxon>Bacteroidota</taxon>
        <taxon>Chitinophagia</taxon>
        <taxon>Chitinophagales</taxon>
        <taxon>Chitinophagaceae</taxon>
        <taxon>Cnuella</taxon>
    </lineage>
</organism>
<evidence type="ECO:0000256" key="4">
    <source>
        <dbReference type="ARBA" id="ARBA00022884"/>
    </source>
</evidence>
<keyword evidence="8" id="KW-1185">Reference proteome</keyword>
<dbReference type="Proteomes" id="UP000184368">
    <property type="component" value="Unassembled WGS sequence"/>
</dbReference>
<feature type="binding site" evidence="5">
    <location>
        <position position="245"/>
    </location>
    <ligand>
        <name>S-adenosyl-L-methionine</name>
        <dbReference type="ChEBI" id="CHEBI:59789"/>
    </ligand>
</feature>
<dbReference type="PROSITE" id="PS51686">
    <property type="entry name" value="SAM_MT_RSMB_NOP"/>
    <property type="match status" value="1"/>
</dbReference>
<keyword evidence="1 5" id="KW-0489">Methyltransferase</keyword>
<dbReference type="STRING" id="1302690.BUE76_15950"/>
<evidence type="ECO:0000256" key="1">
    <source>
        <dbReference type="ARBA" id="ARBA00022603"/>
    </source>
</evidence>
<comment type="caution">
    <text evidence="5">Lacks conserved residue(s) required for the propagation of feature annotation.</text>
</comment>
<dbReference type="InterPro" id="IPR049560">
    <property type="entry name" value="MeTrfase_RsmB-F_NOP2_cat"/>
</dbReference>
<dbReference type="PANTHER" id="PTHR22807:SF53">
    <property type="entry name" value="RIBOSOMAL RNA SMALL SUBUNIT METHYLTRANSFERASE B-RELATED"/>
    <property type="match status" value="1"/>
</dbReference>
<dbReference type="RefSeq" id="WP_073047891.1">
    <property type="nucleotide sequence ID" value="NZ_FQUO01000022.1"/>
</dbReference>
<keyword evidence="2 5" id="KW-0808">Transferase</keyword>
<dbReference type="GO" id="GO:0001510">
    <property type="term" value="P:RNA methylation"/>
    <property type="evidence" value="ECO:0007669"/>
    <property type="project" value="InterPro"/>
</dbReference>
<feature type="binding site" evidence="5">
    <location>
        <position position="290"/>
    </location>
    <ligand>
        <name>S-adenosyl-L-methionine</name>
        <dbReference type="ChEBI" id="CHEBI:59789"/>
    </ligand>
</feature>
<dbReference type="GO" id="GO:0008173">
    <property type="term" value="F:RNA methyltransferase activity"/>
    <property type="evidence" value="ECO:0007669"/>
    <property type="project" value="InterPro"/>
</dbReference>